<gene>
    <name evidence="6" type="primary">nudJ</name>
    <name evidence="8" type="ORF">SAMN02745130_00793</name>
</gene>
<dbReference type="InterPro" id="IPR033713">
    <property type="entry name" value="NudJ"/>
</dbReference>
<sequence length="149" mass="16917">MVWKPRVVVASVIEQAGRFLLVEEIINGVQVINQPAGHLEYGESLIEAVKRETLEETGYRFEPTALLGVLMLNSDDPERVYLRFTFTGQLLEKVANYQTDSDIIATHWLTPAEILAHPRLSPRSDLVFQAIHLYQSGQRLPLDSLVFTR</sequence>
<evidence type="ECO:0000256" key="6">
    <source>
        <dbReference type="RuleBase" id="RU364043"/>
    </source>
</evidence>
<dbReference type="InterPro" id="IPR000086">
    <property type="entry name" value="NUDIX_hydrolase_dom"/>
</dbReference>
<evidence type="ECO:0000256" key="4">
    <source>
        <dbReference type="ARBA" id="ARBA00015552"/>
    </source>
</evidence>
<evidence type="ECO:0000313" key="9">
    <source>
        <dbReference type="Proteomes" id="UP000190460"/>
    </source>
</evidence>
<accession>A0A1T4W367</accession>
<proteinExistence type="inferred from homology"/>
<dbReference type="InterPro" id="IPR015797">
    <property type="entry name" value="NUDIX_hydrolase-like_dom_sf"/>
</dbReference>
<comment type="cofactor">
    <cofactor evidence="1 6">
        <name>Mg(2+)</name>
        <dbReference type="ChEBI" id="CHEBI:18420"/>
    </cofactor>
</comment>
<comment type="subunit">
    <text evidence="3 6">Monomer.</text>
</comment>
<dbReference type="PROSITE" id="PS00893">
    <property type="entry name" value="NUDIX_BOX"/>
    <property type="match status" value="1"/>
</dbReference>
<organism evidence="8 9">
    <name type="scientific">Thiothrix eikelboomii</name>
    <dbReference type="NCBI Taxonomy" id="92487"/>
    <lineage>
        <taxon>Bacteria</taxon>
        <taxon>Pseudomonadati</taxon>
        <taxon>Pseudomonadota</taxon>
        <taxon>Gammaproteobacteria</taxon>
        <taxon>Thiotrichales</taxon>
        <taxon>Thiotrichaceae</taxon>
        <taxon>Thiothrix</taxon>
    </lineage>
</organism>
<evidence type="ECO:0000256" key="3">
    <source>
        <dbReference type="ARBA" id="ARBA00011245"/>
    </source>
</evidence>
<dbReference type="InterPro" id="IPR020084">
    <property type="entry name" value="NUDIX_hydrolase_CS"/>
</dbReference>
<dbReference type="PANTHER" id="PTHR43222:SF11">
    <property type="entry name" value="PHOSPHATASE NUDJ"/>
    <property type="match status" value="1"/>
</dbReference>
<dbReference type="Gene3D" id="3.90.79.10">
    <property type="entry name" value="Nucleoside Triphosphate Pyrophosphohydrolase"/>
    <property type="match status" value="1"/>
</dbReference>
<keyword evidence="5 6" id="KW-0378">Hydrolase</keyword>
<keyword evidence="9" id="KW-1185">Reference proteome</keyword>
<evidence type="ECO:0000313" key="8">
    <source>
        <dbReference type="EMBL" id="SKA71161.1"/>
    </source>
</evidence>
<comment type="similarity">
    <text evidence="2 6">Belongs to the Nudix hydrolase family. NudJ subfamily.</text>
</comment>
<reference evidence="9" key="1">
    <citation type="submission" date="2017-02" db="EMBL/GenBank/DDBJ databases">
        <authorList>
            <person name="Varghese N."/>
            <person name="Submissions S."/>
        </authorList>
    </citation>
    <scope>NUCLEOTIDE SEQUENCE [LARGE SCALE GENOMIC DNA]</scope>
    <source>
        <strain evidence="9">ATCC 49788</strain>
    </source>
</reference>
<dbReference type="RefSeq" id="WP_078921288.1">
    <property type="nucleotide sequence ID" value="NZ_FUYB01000003.1"/>
</dbReference>
<evidence type="ECO:0000256" key="5">
    <source>
        <dbReference type="ARBA" id="ARBA00022801"/>
    </source>
</evidence>
<name>A0A1T4W367_9GAMM</name>
<protein>
    <recommendedName>
        <fullName evidence="4 6">Phosphatase NudJ</fullName>
        <ecNumber evidence="6">3.6.1.-</ecNumber>
    </recommendedName>
</protein>
<dbReference type="AlphaFoldDB" id="A0A1T4W367"/>
<dbReference type="PROSITE" id="PS51462">
    <property type="entry name" value="NUDIX"/>
    <property type="match status" value="1"/>
</dbReference>
<dbReference type="SUPFAM" id="SSF55811">
    <property type="entry name" value="Nudix"/>
    <property type="match status" value="1"/>
</dbReference>
<dbReference type="CDD" id="cd03675">
    <property type="entry name" value="NUDIX_Hydrolase"/>
    <property type="match status" value="1"/>
</dbReference>
<dbReference type="GO" id="GO:0017110">
    <property type="term" value="F:nucleoside diphosphate phosphatase activity"/>
    <property type="evidence" value="ECO:0007669"/>
    <property type="project" value="InterPro"/>
</dbReference>
<dbReference type="Pfam" id="PF00293">
    <property type="entry name" value="NUDIX"/>
    <property type="match status" value="1"/>
</dbReference>
<feature type="domain" description="Nudix hydrolase" evidence="7">
    <location>
        <begin position="3"/>
        <end position="133"/>
    </location>
</feature>
<dbReference type="EC" id="3.6.1.-" evidence="6"/>
<dbReference type="STRING" id="92487.SAMN02745130_00793"/>
<dbReference type="PANTHER" id="PTHR43222">
    <property type="entry name" value="NUDIX HYDROLASE 23"/>
    <property type="match status" value="1"/>
</dbReference>
<dbReference type="Proteomes" id="UP000190460">
    <property type="component" value="Unassembled WGS sequence"/>
</dbReference>
<evidence type="ECO:0000259" key="7">
    <source>
        <dbReference type="PROSITE" id="PS51462"/>
    </source>
</evidence>
<dbReference type="GO" id="GO:0017111">
    <property type="term" value="F:ribonucleoside triphosphate phosphatase activity"/>
    <property type="evidence" value="ECO:0007669"/>
    <property type="project" value="InterPro"/>
</dbReference>
<dbReference type="EMBL" id="FUYB01000003">
    <property type="protein sequence ID" value="SKA71161.1"/>
    <property type="molecule type" value="Genomic_DNA"/>
</dbReference>
<evidence type="ECO:0000256" key="1">
    <source>
        <dbReference type="ARBA" id="ARBA00001946"/>
    </source>
</evidence>
<dbReference type="OrthoDB" id="8594221at2"/>
<evidence type="ECO:0000256" key="2">
    <source>
        <dbReference type="ARBA" id="ARBA00007608"/>
    </source>
</evidence>
<keyword evidence="6" id="KW-0460">Magnesium</keyword>
<dbReference type="GO" id="GO:0004787">
    <property type="term" value="F:thiamine diphosphate phosphatase activity"/>
    <property type="evidence" value="ECO:0007669"/>
    <property type="project" value="InterPro"/>
</dbReference>